<feature type="region of interest" description="Disordered" evidence="5">
    <location>
        <begin position="530"/>
        <end position="553"/>
    </location>
</feature>
<reference evidence="8" key="2">
    <citation type="submission" date="2017-10" db="EMBL/GenBank/DDBJ databases">
        <title>Ladona fulva Genome sequencing and assembly.</title>
        <authorList>
            <person name="Murali S."/>
            <person name="Richards S."/>
            <person name="Bandaranaike D."/>
            <person name="Bellair M."/>
            <person name="Blankenburg K."/>
            <person name="Chao H."/>
            <person name="Dinh H."/>
            <person name="Doddapaneni H."/>
            <person name="Dugan-Rocha S."/>
            <person name="Elkadiri S."/>
            <person name="Gnanaolivu R."/>
            <person name="Hernandez B."/>
            <person name="Skinner E."/>
            <person name="Javaid M."/>
            <person name="Lee S."/>
            <person name="Li M."/>
            <person name="Ming W."/>
            <person name="Munidasa M."/>
            <person name="Muniz J."/>
            <person name="Nguyen L."/>
            <person name="Hughes D."/>
            <person name="Osuji N."/>
            <person name="Pu L.-L."/>
            <person name="Puazo M."/>
            <person name="Qu C."/>
            <person name="Quiroz J."/>
            <person name="Raj R."/>
            <person name="Weissenberger G."/>
            <person name="Xin Y."/>
            <person name="Zou X."/>
            <person name="Han Y."/>
            <person name="Worley K."/>
            <person name="Muzny D."/>
            <person name="Gibbs R."/>
        </authorList>
    </citation>
    <scope>NUCLEOTIDE SEQUENCE</scope>
    <source>
        <strain evidence="8">Sampled in the wild</strain>
    </source>
</reference>
<dbReference type="SUPFAM" id="SSF54534">
    <property type="entry name" value="FKBP-like"/>
    <property type="match status" value="1"/>
</dbReference>
<dbReference type="Pfam" id="PF04218">
    <property type="entry name" value="CENP-B_N"/>
    <property type="match status" value="1"/>
</dbReference>
<evidence type="ECO:0000256" key="3">
    <source>
        <dbReference type="ARBA" id="ARBA00023242"/>
    </source>
</evidence>
<dbReference type="SMART" id="SM00674">
    <property type="entry name" value="CENPB"/>
    <property type="match status" value="1"/>
</dbReference>
<gene>
    <name evidence="8" type="ORF">J437_LFUL011479</name>
</gene>
<evidence type="ECO:0000256" key="2">
    <source>
        <dbReference type="ARBA" id="ARBA00023125"/>
    </source>
</evidence>
<evidence type="ECO:0000313" key="8">
    <source>
        <dbReference type="EMBL" id="KAG8231638.1"/>
    </source>
</evidence>
<comment type="subcellular location">
    <subcellularLocation>
        <location evidence="1">Nucleus</location>
    </subcellularLocation>
</comment>
<dbReference type="GO" id="GO:0003755">
    <property type="term" value="F:peptidyl-prolyl cis-trans isomerase activity"/>
    <property type="evidence" value="ECO:0007669"/>
    <property type="project" value="UniProtKB-KW"/>
</dbReference>
<comment type="catalytic activity">
    <reaction evidence="4">
        <text>[protein]-peptidylproline (omega=180) = [protein]-peptidylproline (omega=0)</text>
        <dbReference type="Rhea" id="RHEA:16237"/>
        <dbReference type="Rhea" id="RHEA-COMP:10747"/>
        <dbReference type="Rhea" id="RHEA-COMP:10748"/>
        <dbReference type="ChEBI" id="CHEBI:83833"/>
        <dbReference type="ChEBI" id="CHEBI:83834"/>
        <dbReference type="EC" id="5.2.1.8"/>
    </reaction>
</comment>
<dbReference type="InterPro" id="IPR046357">
    <property type="entry name" value="PPIase_dom_sf"/>
</dbReference>
<dbReference type="PROSITE" id="PS50059">
    <property type="entry name" value="FKBP_PPIASE"/>
    <property type="match status" value="1"/>
</dbReference>
<feature type="domain" description="PPIase FKBP-type" evidence="6">
    <location>
        <begin position="379"/>
        <end position="483"/>
    </location>
</feature>
<dbReference type="EC" id="5.2.1.8" evidence="4"/>
<reference evidence="8" key="1">
    <citation type="submission" date="2013-04" db="EMBL/GenBank/DDBJ databases">
        <authorList>
            <person name="Qu J."/>
            <person name="Murali S.C."/>
            <person name="Bandaranaike D."/>
            <person name="Bellair M."/>
            <person name="Blankenburg K."/>
            <person name="Chao H."/>
            <person name="Dinh H."/>
            <person name="Doddapaneni H."/>
            <person name="Downs B."/>
            <person name="Dugan-Rocha S."/>
            <person name="Elkadiri S."/>
            <person name="Gnanaolivu R.D."/>
            <person name="Hernandez B."/>
            <person name="Javaid M."/>
            <person name="Jayaseelan J.C."/>
            <person name="Lee S."/>
            <person name="Li M."/>
            <person name="Ming W."/>
            <person name="Munidasa M."/>
            <person name="Muniz J."/>
            <person name="Nguyen L."/>
            <person name="Ongeri F."/>
            <person name="Osuji N."/>
            <person name="Pu L.-L."/>
            <person name="Puazo M."/>
            <person name="Qu C."/>
            <person name="Quiroz J."/>
            <person name="Raj R."/>
            <person name="Weissenberger G."/>
            <person name="Xin Y."/>
            <person name="Zou X."/>
            <person name="Han Y."/>
            <person name="Richards S."/>
            <person name="Worley K."/>
            <person name="Muzny D."/>
            <person name="Gibbs R."/>
        </authorList>
    </citation>
    <scope>NUCLEOTIDE SEQUENCE</scope>
    <source>
        <strain evidence="8">Sampled in the wild</strain>
    </source>
</reference>
<dbReference type="OrthoDB" id="5842926at2759"/>
<accession>A0A8K0KC30</accession>
<dbReference type="SUPFAM" id="SSF46689">
    <property type="entry name" value="Homeodomain-like"/>
    <property type="match status" value="2"/>
</dbReference>
<protein>
    <recommendedName>
        <fullName evidence="4">peptidylprolyl isomerase</fullName>
        <ecNumber evidence="4">5.2.1.8</ecNumber>
    </recommendedName>
</protein>
<dbReference type="PANTHER" id="PTHR44927">
    <property type="entry name" value="FK506-BINDING PROTEIN 15"/>
    <property type="match status" value="1"/>
</dbReference>
<dbReference type="GO" id="GO:0005634">
    <property type="term" value="C:nucleus"/>
    <property type="evidence" value="ECO:0007669"/>
    <property type="project" value="UniProtKB-SubCell"/>
</dbReference>
<sequence length="756" mass="84322">MENKFSSPLIIDSEDTIVIKAEDSIEVAQLKRKISARDDLSEEKIRRKAFELANRNEIEVRLPFEANLESAHFKDISSGLTSEEDAANTEFPHVKSSEDLSLKELLSDVIEFEKTPKGVAVHKIKPRISIRDRIGNISGTMSFKELLSDVMQLEQTPYEGVIPPRKYKSESFKSHQTPSKKRNTFTLQMKINLLNELDSGVKLTKVAKKYDVPISTLSTIYRDRHKVRSAESMIGGGRKRIRMGAYQNVDEEVLQWYWNETREGRKPNGPQIQEKAREIAHLFGEKNFEGSAGWLKCFKDRYGLSKCRNSSGNESGHEAPENINSEVGLARANVCMRSQSAKRTAKDRDGESFDIPNRSALTQDLKSKGGGLRRVDTVGDLVEVRYIARVLDDAVLHGEVIDSNEKDDHPLCLKVKEWWKTWKEEESNLDISDGEDRRWWEGALWGATVGTRRMIVVPPEIGLKVKLSPDACLVYEVEVLQIRRGIGVEESKHGQTVGDAAKMGKSIMSNAREQEGTPRKMHMPGCSLSSVVTSTPSGSPPVSSCLKDSRTPADKASILSRMARMGQPTLMLPDLQARRRAASEGDDGTGKVSARSEERSSANEEDSADVEVELEDGGYILPMEVETMPMSAGNRPPPPRLQPRPIGVPQVQPPYQSSVYWHSPPQYSNVPTGSSYTLPSRPESTILGHSQQHQQYSYPSHSLALTGPSAVPNQPAFQDPHLSVFLSETRTQNAELRMAMGRLTDKVDAIMGKVVF</sequence>
<keyword evidence="4" id="KW-0697">Rotamase</keyword>
<keyword evidence="3" id="KW-0539">Nucleus</keyword>
<proteinExistence type="predicted"/>
<dbReference type="PROSITE" id="PS51253">
    <property type="entry name" value="HTH_CENPB"/>
    <property type="match status" value="1"/>
</dbReference>
<feature type="domain" description="HTH CENPB-type" evidence="7">
    <location>
        <begin position="237"/>
        <end position="308"/>
    </location>
</feature>
<evidence type="ECO:0000256" key="1">
    <source>
        <dbReference type="ARBA" id="ARBA00004123"/>
    </source>
</evidence>
<evidence type="ECO:0000313" key="9">
    <source>
        <dbReference type="Proteomes" id="UP000792457"/>
    </source>
</evidence>
<comment type="caution">
    <text evidence="8">The sequence shown here is derived from an EMBL/GenBank/DDBJ whole genome shotgun (WGS) entry which is preliminary data.</text>
</comment>
<organism evidence="8 9">
    <name type="scientific">Ladona fulva</name>
    <name type="common">Scarce chaser dragonfly</name>
    <name type="synonym">Libellula fulva</name>
    <dbReference type="NCBI Taxonomy" id="123851"/>
    <lineage>
        <taxon>Eukaryota</taxon>
        <taxon>Metazoa</taxon>
        <taxon>Ecdysozoa</taxon>
        <taxon>Arthropoda</taxon>
        <taxon>Hexapoda</taxon>
        <taxon>Insecta</taxon>
        <taxon>Pterygota</taxon>
        <taxon>Palaeoptera</taxon>
        <taxon>Odonata</taxon>
        <taxon>Epiprocta</taxon>
        <taxon>Anisoptera</taxon>
        <taxon>Libelluloidea</taxon>
        <taxon>Libellulidae</taxon>
        <taxon>Ladona</taxon>
    </lineage>
</organism>
<evidence type="ECO:0000256" key="4">
    <source>
        <dbReference type="PROSITE-ProRule" id="PRU00277"/>
    </source>
</evidence>
<dbReference type="Pfam" id="PF03221">
    <property type="entry name" value="HTH_Tnp_Tc5"/>
    <property type="match status" value="1"/>
</dbReference>
<dbReference type="Proteomes" id="UP000792457">
    <property type="component" value="Unassembled WGS sequence"/>
</dbReference>
<evidence type="ECO:0000256" key="5">
    <source>
        <dbReference type="SAM" id="MobiDB-lite"/>
    </source>
</evidence>
<dbReference type="InterPro" id="IPR006600">
    <property type="entry name" value="HTH_CenpB_DNA-bd_dom"/>
</dbReference>
<keyword evidence="9" id="KW-1185">Reference proteome</keyword>
<dbReference type="InterPro" id="IPR007889">
    <property type="entry name" value="HTH_Psq"/>
</dbReference>
<evidence type="ECO:0000259" key="6">
    <source>
        <dbReference type="PROSITE" id="PS50059"/>
    </source>
</evidence>
<dbReference type="EMBL" id="KZ308565">
    <property type="protein sequence ID" value="KAG8231638.1"/>
    <property type="molecule type" value="Genomic_DNA"/>
</dbReference>
<dbReference type="GO" id="GO:0003677">
    <property type="term" value="F:DNA binding"/>
    <property type="evidence" value="ECO:0007669"/>
    <property type="project" value="UniProtKB-KW"/>
</dbReference>
<name>A0A8K0KC30_LADFU</name>
<dbReference type="InterPro" id="IPR001179">
    <property type="entry name" value="PPIase_FKBP_dom"/>
</dbReference>
<keyword evidence="2" id="KW-0238">DNA-binding</keyword>
<keyword evidence="4" id="KW-0413">Isomerase</keyword>
<dbReference type="Gene3D" id="3.10.50.40">
    <property type="match status" value="1"/>
</dbReference>
<dbReference type="PANTHER" id="PTHR44927:SF1">
    <property type="entry name" value="FK506-BINDING PROTEIN 15"/>
    <property type="match status" value="1"/>
</dbReference>
<dbReference type="InterPro" id="IPR009057">
    <property type="entry name" value="Homeodomain-like_sf"/>
</dbReference>
<feature type="compositionally biased region" description="Low complexity" evidence="5">
    <location>
        <begin position="530"/>
        <end position="544"/>
    </location>
</feature>
<dbReference type="AlphaFoldDB" id="A0A8K0KC30"/>
<evidence type="ECO:0000259" key="7">
    <source>
        <dbReference type="PROSITE" id="PS51253"/>
    </source>
</evidence>
<feature type="region of interest" description="Disordered" evidence="5">
    <location>
        <begin position="578"/>
        <end position="609"/>
    </location>
</feature>
<dbReference type="Gene3D" id="1.10.10.60">
    <property type="entry name" value="Homeodomain-like"/>
    <property type="match status" value="2"/>
</dbReference>